<dbReference type="GO" id="GO:0019628">
    <property type="term" value="P:urate catabolic process"/>
    <property type="evidence" value="ECO:0007669"/>
    <property type="project" value="TreeGrafter"/>
</dbReference>
<name>A0A853DHK3_9MICO</name>
<gene>
    <name evidence="9" type="ORF">HNR15_003211</name>
</gene>
<dbReference type="InterPro" id="IPR017595">
    <property type="entry name" value="OHCU_decarboxylase-2"/>
</dbReference>
<comment type="pathway">
    <text evidence="2">Purine metabolism; urate degradation; (S)-allantoin from urate: step 3/3.</text>
</comment>
<dbReference type="PANTHER" id="PTHR43466:SF1">
    <property type="entry name" value="2-OXO-4-HYDROXY-4-CARBOXY-5-UREIDOIMIDAZOLINE DECARBOXYLASE-RELATED"/>
    <property type="match status" value="1"/>
</dbReference>
<evidence type="ECO:0000259" key="8">
    <source>
        <dbReference type="Pfam" id="PF09349"/>
    </source>
</evidence>
<evidence type="ECO:0000313" key="9">
    <source>
        <dbReference type="EMBL" id="NYJ76248.1"/>
    </source>
</evidence>
<dbReference type="NCBIfam" id="TIGR03180">
    <property type="entry name" value="UraD_2"/>
    <property type="match status" value="1"/>
</dbReference>
<dbReference type="AlphaFoldDB" id="A0A853DHK3"/>
<organism evidence="9 10">
    <name type="scientific">Allobranchiibius huperziae</name>
    <dbReference type="NCBI Taxonomy" id="1874116"/>
    <lineage>
        <taxon>Bacteria</taxon>
        <taxon>Bacillati</taxon>
        <taxon>Actinomycetota</taxon>
        <taxon>Actinomycetes</taxon>
        <taxon>Micrococcales</taxon>
        <taxon>Dermacoccaceae</taxon>
        <taxon>Allobranchiibius</taxon>
    </lineage>
</organism>
<keyword evidence="5" id="KW-0210">Decarboxylase</keyword>
<dbReference type="Pfam" id="PF09349">
    <property type="entry name" value="OHCU_decarbox"/>
    <property type="match status" value="1"/>
</dbReference>
<dbReference type="NCBIfam" id="NF010372">
    <property type="entry name" value="PRK13798.1"/>
    <property type="match status" value="1"/>
</dbReference>
<dbReference type="GO" id="GO:0006144">
    <property type="term" value="P:purine nucleobase metabolic process"/>
    <property type="evidence" value="ECO:0007669"/>
    <property type="project" value="UniProtKB-KW"/>
</dbReference>
<dbReference type="InterPro" id="IPR018020">
    <property type="entry name" value="OHCU_decarboxylase"/>
</dbReference>
<evidence type="ECO:0000256" key="4">
    <source>
        <dbReference type="ARBA" id="ARBA00022631"/>
    </source>
</evidence>
<evidence type="ECO:0000256" key="1">
    <source>
        <dbReference type="ARBA" id="ARBA00001163"/>
    </source>
</evidence>
<evidence type="ECO:0000256" key="7">
    <source>
        <dbReference type="SAM" id="MobiDB-lite"/>
    </source>
</evidence>
<comment type="catalytic activity">
    <reaction evidence="1">
        <text>5-hydroxy-2-oxo-4-ureido-2,5-dihydro-1H-imidazole-5-carboxylate + H(+) = (S)-allantoin + CO2</text>
        <dbReference type="Rhea" id="RHEA:26301"/>
        <dbReference type="ChEBI" id="CHEBI:15378"/>
        <dbReference type="ChEBI" id="CHEBI:15678"/>
        <dbReference type="ChEBI" id="CHEBI:16526"/>
        <dbReference type="ChEBI" id="CHEBI:58639"/>
        <dbReference type="EC" id="4.1.1.97"/>
    </reaction>
</comment>
<dbReference type="GO" id="GO:0051997">
    <property type="term" value="F:2-oxo-4-hydroxy-4-carboxy-5-ureidoimidazoline decarboxylase activity"/>
    <property type="evidence" value="ECO:0007669"/>
    <property type="project" value="UniProtKB-EC"/>
</dbReference>
<protein>
    <recommendedName>
        <fullName evidence="3">2-oxo-4-hydroxy-4-carboxy-5-ureidoimidazoline decarboxylase</fullName>
        <ecNumber evidence="3">4.1.1.97</ecNumber>
    </recommendedName>
</protein>
<keyword evidence="4" id="KW-0659">Purine metabolism</keyword>
<evidence type="ECO:0000256" key="2">
    <source>
        <dbReference type="ARBA" id="ARBA00004754"/>
    </source>
</evidence>
<evidence type="ECO:0000256" key="6">
    <source>
        <dbReference type="ARBA" id="ARBA00023239"/>
    </source>
</evidence>
<reference evidence="9 10" key="1">
    <citation type="submission" date="2020-07" db="EMBL/GenBank/DDBJ databases">
        <title>Sequencing the genomes of 1000 actinobacteria strains.</title>
        <authorList>
            <person name="Klenk H.-P."/>
        </authorList>
    </citation>
    <scope>NUCLEOTIDE SEQUENCE [LARGE SCALE GENOMIC DNA]</scope>
    <source>
        <strain evidence="9 10">DSM 29531</strain>
    </source>
</reference>
<dbReference type="SUPFAM" id="SSF158694">
    <property type="entry name" value="UraD-Like"/>
    <property type="match status" value="1"/>
</dbReference>
<dbReference type="RefSeq" id="WP_233765645.1">
    <property type="nucleotide sequence ID" value="NZ_JACCFW010000001.1"/>
</dbReference>
<evidence type="ECO:0000256" key="5">
    <source>
        <dbReference type="ARBA" id="ARBA00022793"/>
    </source>
</evidence>
<sequence>MTDIHSLPAGVFDDLAADRASDLLRTCCAAPSWVRRMVQGRPYGDRDRLLSASDTAFAALTEQDVADALADHPRIGERPAGSSASGHFSRAEQASVTDADDQVRHDLLQGNRAYERRFDRVFLIRAAGRTPAEILAELHRRMDNDEQTELAEVIEQLRMITRLRLEAMVR</sequence>
<dbReference type="Proteomes" id="UP000571817">
    <property type="component" value="Unassembled WGS sequence"/>
</dbReference>
<accession>A0A853DHK3</accession>
<dbReference type="EC" id="4.1.1.97" evidence="3"/>
<dbReference type="EMBL" id="JACCFW010000001">
    <property type="protein sequence ID" value="NYJ76248.1"/>
    <property type="molecule type" value="Genomic_DNA"/>
</dbReference>
<dbReference type="InterPro" id="IPR036778">
    <property type="entry name" value="OHCU_decarboxylase_sf"/>
</dbReference>
<evidence type="ECO:0000313" key="10">
    <source>
        <dbReference type="Proteomes" id="UP000571817"/>
    </source>
</evidence>
<dbReference type="Gene3D" id="1.10.3330.10">
    <property type="entry name" value="Oxo-4-hydroxy-4-carboxy-5-ureidoimidazoline decarboxylase"/>
    <property type="match status" value="1"/>
</dbReference>
<feature type="region of interest" description="Disordered" evidence="7">
    <location>
        <begin position="73"/>
        <end position="96"/>
    </location>
</feature>
<dbReference type="PANTHER" id="PTHR43466">
    <property type="entry name" value="2-OXO-4-HYDROXY-4-CARBOXY-5-UREIDOIMIDAZOLINE DECARBOXYLASE-RELATED"/>
    <property type="match status" value="1"/>
</dbReference>
<feature type="compositionally biased region" description="Polar residues" evidence="7">
    <location>
        <begin position="82"/>
        <end position="96"/>
    </location>
</feature>
<evidence type="ECO:0000256" key="3">
    <source>
        <dbReference type="ARBA" id="ARBA00012257"/>
    </source>
</evidence>
<keyword evidence="10" id="KW-1185">Reference proteome</keyword>
<keyword evidence="6 9" id="KW-0456">Lyase</keyword>
<feature type="domain" description="Oxo-4-hydroxy-4-carboxy-5-ureidoimidazoline decarboxylase" evidence="8">
    <location>
        <begin position="15"/>
        <end position="166"/>
    </location>
</feature>
<proteinExistence type="predicted"/>
<comment type="caution">
    <text evidence="9">The sequence shown here is derived from an EMBL/GenBank/DDBJ whole genome shotgun (WGS) entry which is preliminary data.</text>
</comment>